<evidence type="ECO:0000313" key="3">
    <source>
        <dbReference type="Proteomes" id="UP000028878"/>
    </source>
</evidence>
<reference evidence="3" key="1">
    <citation type="submission" date="2014-02" db="EMBL/GenBank/DDBJ databases">
        <authorList>
            <person name="Gan H."/>
        </authorList>
    </citation>
    <scope>NUCLEOTIDE SEQUENCE [LARGE SCALE GENOMIC DNA]</scope>
    <source>
        <strain evidence="3">S1</strain>
    </source>
</reference>
<feature type="compositionally biased region" description="Low complexity" evidence="1">
    <location>
        <begin position="167"/>
        <end position="191"/>
    </location>
</feature>
<keyword evidence="3" id="KW-1185">Reference proteome</keyword>
<dbReference type="EMBL" id="CCAE010000006">
    <property type="protein sequence ID" value="CDN86844.1"/>
    <property type="molecule type" value="Genomic_DNA"/>
</dbReference>
<protein>
    <submittedName>
        <fullName evidence="2">Putative proline rich signal peptide protein</fullName>
    </submittedName>
</protein>
<proteinExistence type="predicted"/>
<name>A0A1L1PDI3_HYDIT</name>
<dbReference type="Pfam" id="PF14334">
    <property type="entry name" value="DUF4390"/>
    <property type="match status" value="1"/>
</dbReference>
<dbReference type="AlphaFoldDB" id="A0A1L1PDI3"/>
<reference evidence="3" key="2">
    <citation type="submission" date="2014-11" db="EMBL/GenBank/DDBJ databases">
        <title>Draft genome sequence of Hydrogenophaga intermedia S1.</title>
        <authorList>
            <person name="Gan H.M."/>
            <person name="Chew T.H."/>
            <person name="Stolz A."/>
        </authorList>
    </citation>
    <scope>NUCLEOTIDE SEQUENCE [LARGE SCALE GENOMIC DNA]</scope>
    <source>
        <strain evidence="3">S1</strain>
    </source>
</reference>
<dbReference type="InterPro" id="IPR025500">
    <property type="entry name" value="DUF4390"/>
</dbReference>
<dbReference type="Proteomes" id="UP000028878">
    <property type="component" value="Unassembled WGS sequence"/>
</dbReference>
<gene>
    <name evidence="2" type="ORF">BN948_01258</name>
</gene>
<organism evidence="2 3">
    <name type="scientific">Hydrogenophaga intermedia</name>
    <dbReference type="NCBI Taxonomy" id="65786"/>
    <lineage>
        <taxon>Bacteria</taxon>
        <taxon>Pseudomonadati</taxon>
        <taxon>Pseudomonadota</taxon>
        <taxon>Betaproteobacteria</taxon>
        <taxon>Burkholderiales</taxon>
        <taxon>Comamonadaceae</taxon>
        <taxon>Hydrogenophaga</taxon>
    </lineage>
</organism>
<evidence type="ECO:0000313" key="2">
    <source>
        <dbReference type="EMBL" id="CDN86844.1"/>
    </source>
</evidence>
<feature type="region of interest" description="Disordered" evidence="1">
    <location>
        <begin position="155"/>
        <end position="191"/>
    </location>
</feature>
<accession>A0A1L1PDI3</accession>
<sequence>MSARFDVEPHGTVQDALFKGVPLYFVWQADVLRERWYWTNKRVAGATRTLRLAYQPLTRRWRVSISTEQGGGTGSGAGLPYALHQNHDTLEEALAAVGRVSRWRLADAAQLEPEASHVVEFGFRLDLSLLPRPFQIGLGNQAEWSMALERELAVPEAATPEAPAPAEPRATHPAAEAKAVEPPAAAETPAR</sequence>
<evidence type="ECO:0000256" key="1">
    <source>
        <dbReference type="SAM" id="MobiDB-lite"/>
    </source>
</evidence>